<proteinExistence type="predicted"/>
<dbReference type="Proteomes" id="UP000828048">
    <property type="component" value="Chromosome 9"/>
</dbReference>
<evidence type="ECO:0000313" key="2">
    <source>
        <dbReference type="Proteomes" id="UP000828048"/>
    </source>
</evidence>
<gene>
    <name evidence="1" type="ORF">Vadar_028544</name>
</gene>
<organism evidence="1 2">
    <name type="scientific">Vaccinium darrowii</name>
    <dbReference type="NCBI Taxonomy" id="229202"/>
    <lineage>
        <taxon>Eukaryota</taxon>
        <taxon>Viridiplantae</taxon>
        <taxon>Streptophyta</taxon>
        <taxon>Embryophyta</taxon>
        <taxon>Tracheophyta</taxon>
        <taxon>Spermatophyta</taxon>
        <taxon>Magnoliopsida</taxon>
        <taxon>eudicotyledons</taxon>
        <taxon>Gunneridae</taxon>
        <taxon>Pentapetalae</taxon>
        <taxon>asterids</taxon>
        <taxon>Ericales</taxon>
        <taxon>Ericaceae</taxon>
        <taxon>Vaccinioideae</taxon>
        <taxon>Vaccinieae</taxon>
        <taxon>Vaccinium</taxon>
    </lineage>
</organism>
<comment type="caution">
    <text evidence="1">The sequence shown here is derived from an EMBL/GenBank/DDBJ whole genome shotgun (WGS) entry which is preliminary data.</text>
</comment>
<keyword evidence="2" id="KW-1185">Reference proteome</keyword>
<reference evidence="1 2" key="1">
    <citation type="journal article" date="2021" name="Hortic Res">
        <title>High-quality reference genome and annotation aids understanding of berry development for evergreen blueberry (Vaccinium darrowii).</title>
        <authorList>
            <person name="Yu J."/>
            <person name="Hulse-Kemp A.M."/>
            <person name="Babiker E."/>
            <person name="Staton M."/>
        </authorList>
    </citation>
    <scope>NUCLEOTIDE SEQUENCE [LARGE SCALE GENOMIC DNA]</scope>
    <source>
        <strain evidence="2">cv. NJ 8807/NJ 8810</strain>
        <tissue evidence="1">Young leaf</tissue>
    </source>
</reference>
<sequence length="356" mass="39085">MGVIDKAGDWTFKAFTAGLGLTTIYLAATFSVNVYRGLSWHNAQSKIDKDGSADKNLIGRTEVLAYRDVEGKNAFDMAESTSQLEIGSSLRCAKASSSCAMQFARSLCSERALETDPAEFLNSPEQTLEILLKAKILMRRKVTIELRNIGLVVAALIAAATFQAVLSPPGGVGGPGGNSSLFTDGTNITAAAVSSTNITSNINATLFTPTDDPVKRLLFKGEKGAEYVTYGYVFVLFYYVNTSAFVLTMLIIMFVLPVRPFFPFCLLHGALYFLMISYATSFSLISPSLRHSLIFVIGSIIFAVPIYVSRFLSFLFEASDLEFESSVREFLEFPLSSVQKKRLQMLRHMMMNNVGE</sequence>
<accession>A0ACB7ZNK9</accession>
<dbReference type="EMBL" id="CM037159">
    <property type="protein sequence ID" value="KAH7867074.1"/>
    <property type="molecule type" value="Genomic_DNA"/>
</dbReference>
<protein>
    <submittedName>
        <fullName evidence="1">Uncharacterized protein</fullName>
    </submittedName>
</protein>
<name>A0ACB7ZNK9_9ERIC</name>
<evidence type="ECO:0000313" key="1">
    <source>
        <dbReference type="EMBL" id="KAH7867074.1"/>
    </source>
</evidence>